<accession>A0A2V0P5B5</accession>
<sequence length="631" mass="66861">MALLLRTLESVQRSPSTLSFAQYREAESQNYKQSSVTSDGELLDVLTLELRVHPPNVLIDNETYEDRTIITVDSANRPGTLVEVVQCLTELGLNVKRARISSDGGWFVDEFHVVEASGRKVTNEEKLRVIKAVLNVEYEPESPAAPPPAAGSGGGGASAAGAAAPPAPPAPKPHPLAGAGGSGCVLDRWAEMRQCSTVFELAGQDRAGLLADVLDLLTHNGCDVCTAAVWTYNRRVAFVVSVVEAGAPVRDGGKIARLKQLLLLMMDAGGNGLVEACVVKGLIHYERRLHQLMLKEEEKEWVRVRDRVLAAAGIPLPPSCGGADGGDDAGGAAAAAAAQQQQQQQQQQQRGQGQGPGVMCVTSDPEPGAPGGCAAPSAVGADGEVMPLVSPKYSRPQVTIQHYGHMNYWLVTIRCKDRNKLLFDSVCTLSDLNYDVYHAAVDCEGEACTQLYYIRPRFGDFFWDAAKATKLRVMLESAIQRRFPKGLKVHVAQTHQHCLADLTRAWKEAGLWITRAKVRAFAENGHTLYVMDSDGRPPDPRKVQQACQLSGGQLQADLTGGLSPPGPYGKPQLPAGVPVGGGGGGAAGTAGGGAGPGGSVAIPPGGDGATAKFFYTFLRTWDGSPSSMTSN</sequence>
<dbReference type="SUPFAM" id="SSF55021">
    <property type="entry name" value="ACT-like"/>
    <property type="match status" value="2"/>
</dbReference>
<dbReference type="Pfam" id="PF01842">
    <property type="entry name" value="ACT"/>
    <property type="match status" value="1"/>
</dbReference>
<feature type="region of interest" description="Disordered" evidence="2">
    <location>
        <begin position="558"/>
        <end position="581"/>
    </location>
</feature>
<feature type="compositionally biased region" description="Pro residues" evidence="2">
    <location>
        <begin position="165"/>
        <end position="174"/>
    </location>
</feature>
<evidence type="ECO:0000256" key="1">
    <source>
        <dbReference type="ARBA" id="ARBA00022737"/>
    </source>
</evidence>
<dbReference type="PANTHER" id="PTHR31096:SF22">
    <property type="entry name" value="ACT DOMAIN-CONTAINING PROTEIN ACR4"/>
    <property type="match status" value="1"/>
</dbReference>
<feature type="region of interest" description="Disordered" evidence="2">
    <location>
        <begin position="319"/>
        <end position="369"/>
    </location>
</feature>
<evidence type="ECO:0000256" key="2">
    <source>
        <dbReference type="SAM" id="MobiDB-lite"/>
    </source>
</evidence>
<dbReference type="Proteomes" id="UP000247498">
    <property type="component" value="Unassembled WGS sequence"/>
</dbReference>
<evidence type="ECO:0000313" key="5">
    <source>
        <dbReference type="Proteomes" id="UP000247498"/>
    </source>
</evidence>
<comment type="caution">
    <text evidence="4">The sequence shown here is derived from an EMBL/GenBank/DDBJ whole genome shotgun (WGS) entry which is preliminary data.</text>
</comment>
<reference evidence="4 5" key="1">
    <citation type="journal article" date="2018" name="Sci. Rep.">
        <title>Raphidocelis subcapitata (=Pseudokirchneriella subcapitata) provides an insight into genome evolution and environmental adaptations in the Sphaeropleales.</title>
        <authorList>
            <person name="Suzuki S."/>
            <person name="Yamaguchi H."/>
            <person name="Nakajima N."/>
            <person name="Kawachi M."/>
        </authorList>
    </citation>
    <scope>NUCLEOTIDE SEQUENCE [LARGE SCALE GENOMIC DNA]</scope>
    <source>
        <strain evidence="4 5">NIES-35</strain>
    </source>
</reference>
<dbReference type="InterPro" id="IPR045865">
    <property type="entry name" value="ACT-like_dom_sf"/>
</dbReference>
<dbReference type="InterPro" id="IPR040217">
    <property type="entry name" value="ACR1-12"/>
</dbReference>
<keyword evidence="1" id="KW-0677">Repeat</keyword>
<protein>
    <recommendedName>
        <fullName evidence="3">ACT domain-containing protein</fullName>
    </recommendedName>
</protein>
<feature type="domain" description="ACT" evidence="3">
    <location>
        <begin position="69"/>
        <end position="145"/>
    </location>
</feature>
<gene>
    <name evidence="4" type="ORF">Rsub_05358</name>
</gene>
<evidence type="ECO:0000313" key="4">
    <source>
        <dbReference type="EMBL" id="GBF92275.1"/>
    </source>
</evidence>
<dbReference type="InParanoid" id="A0A2V0P5B5"/>
<feature type="compositionally biased region" description="Low complexity" evidence="2">
    <location>
        <begin position="330"/>
        <end position="351"/>
    </location>
</feature>
<feature type="region of interest" description="Disordered" evidence="2">
    <location>
        <begin position="140"/>
        <end position="176"/>
    </location>
</feature>
<organism evidence="4 5">
    <name type="scientific">Raphidocelis subcapitata</name>
    <dbReference type="NCBI Taxonomy" id="307507"/>
    <lineage>
        <taxon>Eukaryota</taxon>
        <taxon>Viridiplantae</taxon>
        <taxon>Chlorophyta</taxon>
        <taxon>core chlorophytes</taxon>
        <taxon>Chlorophyceae</taxon>
        <taxon>CS clade</taxon>
        <taxon>Sphaeropleales</taxon>
        <taxon>Selenastraceae</taxon>
        <taxon>Raphidocelis</taxon>
    </lineage>
</organism>
<keyword evidence="5" id="KW-1185">Reference proteome</keyword>
<name>A0A2V0P5B5_9CHLO</name>
<dbReference type="AlphaFoldDB" id="A0A2V0P5B5"/>
<dbReference type="PROSITE" id="PS51671">
    <property type="entry name" value="ACT"/>
    <property type="match status" value="1"/>
</dbReference>
<dbReference type="InterPro" id="IPR002912">
    <property type="entry name" value="ACT_dom"/>
</dbReference>
<dbReference type="FunCoup" id="A0A2V0P5B5">
    <property type="interactions" value="57"/>
</dbReference>
<proteinExistence type="predicted"/>
<dbReference type="OrthoDB" id="2019938at2759"/>
<dbReference type="EMBL" id="BDRX01000030">
    <property type="protein sequence ID" value="GBF92275.1"/>
    <property type="molecule type" value="Genomic_DNA"/>
</dbReference>
<evidence type="ECO:0000259" key="3">
    <source>
        <dbReference type="PROSITE" id="PS51671"/>
    </source>
</evidence>
<dbReference type="PANTHER" id="PTHR31096">
    <property type="entry name" value="ACT DOMAIN-CONTAINING PROTEIN ACR4-RELATED"/>
    <property type="match status" value="1"/>
</dbReference>